<feature type="region of interest" description="Disordered" evidence="2">
    <location>
        <begin position="67"/>
        <end position="275"/>
    </location>
</feature>
<feature type="region of interest" description="Disordered" evidence="2">
    <location>
        <begin position="3252"/>
        <end position="3278"/>
    </location>
</feature>
<feature type="region of interest" description="Disordered" evidence="2">
    <location>
        <begin position="1641"/>
        <end position="1678"/>
    </location>
</feature>
<feature type="compositionally biased region" description="Low complexity" evidence="2">
    <location>
        <begin position="1927"/>
        <end position="1938"/>
    </location>
</feature>
<feature type="region of interest" description="Disordered" evidence="2">
    <location>
        <begin position="1"/>
        <end position="35"/>
    </location>
</feature>
<feature type="region of interest" description="Disordered" evidence="2">
    <location>
        <begin position="1787"/>
        <end position="1886"/>
    </location>
</feature>
<dbReference type="PANTHER" id="PTHR21465:SF2">
    <property type="entry name" value="ZINC FINGER PROTEIN 469"/>
    <property type="match status" value="1"/>
</dbReference>
<feature type="region of interest" description="Disordered" evidence="2">
    <location>
        <begin position="2873"/>
        <end position="2892"/>
    </location>
</feature>
<feature type="compositionally biased region" description="Pro residues" evidence="2">
    <location>
        <begin position="176"/>
        <end position="185"/>
    </location>
</feature>
<feature type="compositionally biased region" description="Basic and acidic residues" evidence="2">
    <location>
        <begin position="2564"/>
        <end position="2577"/>
    </location>
</feature>
<feature type="region of interest" description="Disordered" evidence="2">
    <location>
        <begin position="2516"/>
        <end position="2696"/>
    </location>
</feature>
<feature type="region of interest" description="Disordered" evidence="2">
    <location>
        <begin position="1319"/>
        <end position="1338"/>
    </location>
</feature>
<feature type="compositionally biased region" description="Low complexity" evidence="2">
    <location>
        <begin position="197"/>
        <end position="211"/>
    </location>
</feature>
<feature type="compositionally biased region" description="Polar residues" evidence="2">
    <location>
        <begin position="3482"/>
        <end position="3498"/>
    </location>
</feature>
<feature type="domain" description="C2H2-type" evidence="3">
    <location>
        <begin position="2897"/>
        <end position="2924"/>
    </location>
</feature>
<feature type="compositionally biased region" description="Polar residues" evidence="2">
    <location>
        <begin position="3310"/>
        <end position="3335"/>
    </location>
</feature>
<feature type="compositionally biased region" description="Basic and acidic residues" evidence="2">
    <location>
        <begin position="2812"/>
        <end position="2827"/>
    </location>
</feature>
<dbReference type="PANTHER" id="PTHR21465">
    <property type="entry name" value="ZINC FINGER PROTEIN 469"/>
    <property type="match status" value="1"/>
</dbReference>
<feature type="compositionally biased region" description="Polar residues" evidence="2">
    <location>
        <begin position="888"/>
        <end position="910"/>
    </location>
</feature>
<feature type="compositionally biased region" description="Polar residues" evidence="2">
    <location>
        <begin position="1554"/>
        <end position="1566"/>
    </location>
</feature>
<feature type="region of interest" description="Disordered" evidence="2">
    <location>
        <begin position="1351"/>
        <end position="1400"/>
    </location>
</feature>
<feature type="compositionally biased region" description="Low complexity" evidence="2">
    <location>
        <begin position="589"/>
        <end position="606"/>
    </location>
</feature>
<feature type="compositionally biased region" description="Basic residues" evidence="2">
    <location>
        <begin position="1080"/>
        <end position="1095"/>
    </location>
</feature>
<feature type="region of interest" description="Disordered" evidence="2">
    <location>
        <begin position="3190"/>
        <end position="3219"/>
    </location>
</feature>
<feature type="compositionally biased region" description="Basic and acidic residues" evidence="2">
    <location>
        <begin position="1476"/>
        <end position="1488"/>
    </location>
</feature>
<feature type="compositionally biased region" description="Polar residues" evidence="2">
    <location>
        <begin position="2635"/>
        <end position="2646"/>
    </location>
</feature>
<feature type="compositionally biased region" description="Basic and acidic residues" evidence="2">
    <location>
        <begin position="3606"/>
        <end position="3619"/>
    </location>
</feature>
<dbReference type="SUPFAM" id="SSF57667">
    <property type="entry name" value="beta-beta-alpha zinc fingers"/>
    <property type="match status" value="1"/>
</dbReference>
<feature type="region of interest" description="Disordered" evidence="2">
    <location>
        <begin position="2084"/>
        <end position="2303"/>
    </location>
</feature>
<feature type="compositionally biased region" description="Polar residues" evidence="2">
    <location>
        <begin position="1871"/>
        <end position="1880"/>
    </location>
</feature>
<feature type="compositionally biased region" description="Low complexity" evidence="2">
    <location>
        <begin position="3064"/>
        <end position="3075"/>
    </location>
</feature>
<feature type="region of interest" description="Disordered" evidence="2">
    <location>
        <begin position="1698"/>
        <end position="1731"/>
    </location>
</feature>
<feature type="compositionally biased region" description="Polar residues" evidence="2">
    <location>
        <begin position="1528"/>
        <end position="1543"/>
    </location>
</feature>
<feature type="compositionally biased region" description="Basic and acidic residues" evidence="2">
    <location>
        <begin position="3268"/>
        <end position="3278"/>
    </location>
</feature>
<feature type="region of interest" description="Disordered" evidence="2">
    <location>
        <begin position="1528"/>
        <end position="1576"/>
    </location>
</feature>
<dbReference type="RefSeq" id="XP_060041009.1">
    <property type="nucleotide sequence ID" value="XM_060185026.1"/>
</dbReference>
<keyword evidence="1" id="KW-0863">Zinc-finger</keyword>
<protein>
    <submittedName>
        <fullName evidence="5 6">Zinc finger protein 469</fullName>
    </submittedName>
</protein>
<feature type="compositionally biased region" description="Basic and acidic residues" evidence="2">
    <location>
        <begin position="2090"/>
        <end position="2109"/>
    </location>
</feature>
<feature type="domain" description="C2H2-type" evidence="3">
    <location>
        <begin position="3115"/>
        <end position="3143"/>
    </location>
</feature>
<dbReference type="GeneID" id="103121431"/>
<reference evidence="4 5" key="1">
    <citation type="submission" date="2025-05" db="UniProtKB">
        <authorList>
            <consortium name="RefSeq"/>
        </authorList>
    </citation>
    <scope>NUCLEOTIDE SEQUENCE [LARGE SCALE GENOMIC DNA]</scope>
</reference>
<feature type="compositionally biased region" description="Low complexity" evidence="2">
    <location>
        <begin position="1798"/>
        <end position="1812"/>
    </location>
</feature>
<sequence>MAPIRPAHPLSNRKGGVMPGKQPLRAPPPTMTGELQLCPAVHVMGDSSYPSDEDRGTSRTVEALREADIGAQAVQPAKTREVEPKALLPRTQSLSSPEKSESPQALPGMGQVQTHTRRPGRLGESPQQLYSLSIVGSRDRPVLENTTEGLQCEDPQFPDAGDARRPGSRTQLRPHLPGPEAPPGPEELNFQRCFQEPPSSFTSTNYTSPSTTPGPPPLRAPPSGGTSPCRPASYLEFQASGADSWTPTAENSFPGASFGMSPAEPESFPDGSNSGVVSFEYPFPALHGASPKPFPKDTARHGYTQGTLVFAFHQPPGTWPAPPLPPCYPPGDLNRALPEVGAAPPPPNHFSGSRPTFPESLHKNLSKRLPEIPPSAHDRLGTPQGPPNSLPQRHFPRASRVGTNPKSLDTELAAPGPLPTQLPQLWDSTTAPYPTPALGPSATTRGMFFESQLNPDQQLSLPQSPPIPWSQGMPAAAPSTHHPMEMLSQLPFSPEVSEWQEGSQGALGTTGPGEKLMMLRTSPSQHGSPPGLFPYNGSKDPGTQTLFFGVAQPQVSPRGPTGLPPPQGVAASPSESPLPSPATNTAGGSTCSSLSPPSCSPANPSSEDSQLSGPLGAPAFFHPSTHHQEASNSFPSPEPPHLHGLPIHHQPEPVKAFPFSTNGMGAKDTFKCLEEAPYPDTGTRVSQGALEGFPREPPPYPDHHFPLSSASLDQLDVLLTCKQCDRNYSSLATFLEHRHFCGLLLAWPRDGPTQSPGPPTPPTTPKAAARGSPSLLQHTRTVPLLLGGDPQTNGKDDPLKPGLLPSLAIVPFTLPAADLDLEDEAKLDSLITEALKGLEYQSDTPEIDSSFIDVFTDEEPSGPRSQAPKTRLGALPENKAPPRPHAEATTQASHPENQVSPARSRPQTRSLGPVDINGLGLERQQRRGKRFKLLQKELDTVRTTQMPGRGSRVSRLRPRRKGPQAKQPQRHARELRTQNPKSHPNPGHQTPSTETRSSKRLRRLASGREPCRRRTRGGTWSKELIHKILQQKNQRHQHGPSLCLSLDPEQPAKDQAQDHNSASESEEDENLWTQGPGFRGRPRQGCRRRWRRGEKKKKEVGLPLGLPQMKKGQKTRRQGARKDGDSLNPEELSRPDPGPSQRSEALPPTGSPEARADSGERGPQDADCSLVPSKHLEQVPTCTKIPEGNHPPRNSPQKTVFPETAEEFPPDTPKLCREVLSSSPPATCVGGSACPPGSMGPQPGREDTKESIGSSEAPDVSSQPSFPVSQHREDTPECPSEELAVPAVHATSTAHPDPCTLFSMSLNLGCDPPVFCGGSMGAPVTKKEPLSYSRTPRKLFSGPKDLAGCFHQDLYSQSGTPDPPPANHEHLCQDSELPRPFQPTSPQNSSTVDTDPDRVDLPLTLESMPLFPGLPKDGFNLTGDGDTHFPFTGGSPPRKPHLDPPCSPFLPDKGWALLEDVSPVLPSHFPNPSGEMDLHGKCPSERTRASCPSPLPGRVSPCDINLVSGLSEHELEIKKLVTELESQLQTSKDVSQVPKQSGAEQADAPLPVAQATSPARTPSVPLNNLEGLSPLSEGADTTVVTMQSSGSPQQWAPLHPEAALSPSVASRARDPEAEEGCGICPSICLSIPGKLLLSPVDMSSSAKCSPNQEGREHAKADFSQPCQDSPALEAFSSPAVHPTPDLVFQGVRGLSLDSPSLSDAHHNKVPQGPSVSHAGGSKEGSSEGQEELALLEVSPSPAPQGMEVGIQSVLSPACVHNSSPGREHQHPGASPLHQLQLLVARAAEEKEPQSPQGSSHTSTWTSQHSSLSDMDRDSEENEKRAESPAQGFQGHVQVAAGSAETTQQLRPEAEGHLDLPEQMEEPMGQGRANQLQQNWVNPGGADHLSTITANPEAILTKPAECAGQPERQLQGGRTVLGLGEKATPSPTSSSRESSMPCLGASHAQDRLEGRAPDKVTSPNLEKHLLFSWANSAPLLLGQGSGLPSPTSEVTPIPCSLKQQLPEDHPHSWGHPDSPLHLPASSPAWTPQKRVCHTQDPTDAGAEGDPEISPFFTTSPGGLKGSLASPLLCDSSPLEDLPKCQPVLVGEHPEDSMYRAIEDSRRERPRSSPSRTSSLTMEDTAPPSIPAIDDMEAVRNPGASQSDPDCRGAPLHSGPNEMRKAPSSDPPSNNVCLGHREGPSVTAVPYDSSTSGPKGPDACLCSSGEAATSLQRQETVEKPRSGHSDTRALKAGPRGLSATDPSTELHQGRVTSPQDSSPNTPESFRHSHQTHKEDPFKPDDVKKQLASTGNSLQKKQAPSRWPNICEVCSASFRSSPGLSRHRARKHRIHQRAASQPRETPRKKCRRAPVKKSKQSSMELLDTQRPKVSQGSRRRPRILGTADCVPSQELHTPDLVRQGVDVKPAELRKADRLEKKELCSKEAERGSQRQGRGQASFPGELKRKSNPRARKLRARRFQEESSPPVSPDVISDRSSSNPSTVMACPLGPLELGQEAGVTLPPHINTGSRVTVEEAAVGTDPEVVAPKSPRDWVAHPKKVAGAPQKKKPKAQKTDLAKGSVVQRESRTKVISEDQTQKVRMFSAGDNEVARNSCSRQGIWGVPEPSLDSSDPPETCSSEPGSRRRSSCSEDKAQKLQSTPQESPNSDLGDRESIFDDEASFSQLFPLGTRLTRKKNPRVYGKRHKKPKPPPPPELFFEVEGSAPLSPTHLATDLSDSGSLCLSHEDPWGEEATGLPQSFLLDDFFSSKVPGIDPWAPSPNLWALETNPRAERPISPCTQDHLAENIPELHMVPAAWRGLDLRAPTEELPSSLRDESPEPPDLEREGYAEGLPGGAMDLQALEMQDLCFLGACEEDAPIALPSLSFLDLKTTASSLGPQEPKEAAGARRSPQARRGSHKCRVCFRRFGGLGELDVHLLVHSPSPPPTCYLCVQRHFGSRERLQEHLRQKHLQGRQGPWACGMCLQEVADIWMYNEHLREHAVRFARRGLARRSLRDSSHGWEGDCAVTDFLSSLLGAAPRPHPDQSSSGQGEASGPEPEAQREFPGERAAPSDAPHEGSPPTVPSPDSLSEPLDPSVAMHQDCRDPSRDCHHCGKRFPKPFKLQRHLAVHSPQRVYLCPLCPRVYSELSELRTHLGEAHRDHTERELPQTPLFTCELCAAVTHISRRSFACSTCNYTFAKKEQFDRHMAKHRRRGHKPCPVRRVHRPRGPQHQAPPMPSKRCKVAVSSGPPLLSQCGGPIVVEGTPAALLQSCPEVVSGTPKGQLGTPEKPRDRMGNPDHKADLQVELQELLPPPLSPFPATSMDSKGYQQLNEVPESSENETSTGGPQPVLQQAPSLEEPLPQPGTIGLRGQERGSAGLPSRKRRTPSDPGKGVPSLLRKEKQVFTCRVAPEGETGASSHKSNATKPGGFQSLSKDKWTWPISSKAPKFPAQPRKSTGNPVPTEPAPSAEDQVKPTTLKVKPGSSSQGGGGPQHGTQRAGGSQPQLASGPLQSETATTPAKPDGPSQNPKPDKLLPQAPAKSYPRGPREAGDQGNLGSREDREANGKRKGRAQGPTKSEAGGNMGRASSAPEKPTRAPRKQATPSRVIPKPRPNSHSSRIPLRPSEQGKREPALAHGDCRPGGLGKAFPQARPLHKPTKRCGVVPGASPTIPHACQTVESQNHLLSQLFGQRLTGFKIPLKKDTSE</sequence>
<feature type="compositionally biased region" description="Basic and acidic residues" evidence="2">
    <location>
        <begin position="1947"/>
        <end position="1957"/>
    </location>
</feature>
<feature type="compositionally biased region" description="Polar residues" evidence="2">
    <location>
        <begin position="3396"/>
        <end position="3405"/>
    </location>
</feature>
<feature type="compositionally biased region" description="Polar residues" evidence="2">
    <location>
        <begin position="1641"/>
        <end position="1652"/>
    </location>
</feature>
<feature type="region of interest" description="Disordered" evidence="2">
    <location>
        <begin position="751"/>
        <end position="773"/>
    </location>
</feature>
<organism evidence="4 5">
    <name type="scientific">Erinaceus europaeus</name>
    <name type="common">Western European hedgehog</name>
    <dbReference type="NCBI Taxonomy" id="9365"/>
    <lineage>
        <taxon>Eukaryota</taxon>
        <taxon>Metazoa</taxon>
        <taxon>Chordata</taxon>
        <taxon>Craniata</taxon>
        <taxon>Vertebrata</taxon>
        <taxon>Euteleostomi</taxon>
        <taxon>Mammalia</taxon>
        <taxon>Eutheria</taxon>
        <taxon>Laurasiatheria</taxon>
        <taxon>Eulipotyphla</taxon>
        <taxon>Erinaceidae</taxon>
        <taxon>Erinaceinae</taxon>
        <taxon>Erinaceus</taxon>
    </lineage>
</organism>
<feature type="compositionally biased region" description="Polar residues" evidence="2">
    <location>
        <begin position="977"/>
        <end position="995"/>
    </location>
</feature>
<feature type="region of interest" description="Disordered" evidence="2">
    <location>
        <begin position="2803"/>
        <end position="2831"/>
    </location>
</feature>
<feature type="compositionally biased region" description="Basic and acidic residues" evidence="2">
    <location>
        <begin position="1154"/>
        <end position="1164"/>
    </location>
</feature>
<dbReference type="InterPro" id="IPR039270">
    <property type="entry name" value="ZNF469"/>
</dbReference>
<dbReference type="SMART" id="SM00355">
    <property type="entry name" value="ZnF_C2H2"/>
    <property type="match status" value="8"/>
</dbReference>
<dbReference type="PROSITE" id="PS50157">
    <property type="entry name" value="ZINC_FINGER_C2H2_2"/>
    <property type="match status" value="4"/>
</dbReference>
<feature type="region of interest" description="Disordered" evidence="2">
    <location>
        <begin position="1903"/>
        <end position="1958"/>
    </location>
</feature>
<feature type="compositionally biased region" description="Basic and acidic residues" evidence="2">
    <location>
        <begin position="1367"/>
        <end position="1377"/>
    </location>
</feature>
<feature type="compositionally biased region" description="Polar residues" evidence="2">
    <location>
        <begin position="1382"/>
        <end position="1393"/>
    </location>
</feature>
<feature type="region of interest" description="Disordered" evidence="2">
    <location>
        <begin position="1468"/>
        <end position="1494"/>
    </location>
</feature>
<feature type="compositionally biased region" description="Polar residues" evidence="2">
    <location>
        <begin position="2288"/>
        <end position="2299"/>
    </location>
</feature>
<keyword evidence="1" id="KW-0479">Metal-binding</keyword>
<feature type="region of interest" description="Disordered" evidence="2">
    <location>
        <begin position="3310"/>
        <end position="3636"/>
    </location>
</feature>
<feature type="compositionally biased region" description="Basic residues" evidence="2">
    <location>
        <begin position="998"/>
        <end position="1016"/>
    </location>
</feature>
<feature type="compositionally biased region" description="Basic and acidic residues" evidence="2">
    <location>
        <begin position="2217"/>
        <end position="2231"/>
    </location>
</feature>
<evidence type="ECO:0000259" key="3">
    <source>
        <dbReference type="PROSITE" id="PS50157"/>
    </source>
</evidence>
<feature type="compositionally biased region" description="Low complexity" evidence="2">
    <location>
        <begin position="2463"/>
        <end position="2478"/>
    </location>
</feature>
<gene>
    <name evidence="5 6" type="primary">ZNF469</name>
</gene>
<feature type="compositionally biased region" description="Basic and acidic residues" evidence="2">
    <location>
        <begin position="2273"/>
        <end position="2286"/>
    </location>
</feature>
<feature type="compositionally biased region" description="Basic residues" evidence="2">
    <location>
        <begin position="2343"/>
        <end position="2356"/>
    </location>
</feature>
<dbReference type="InterPro" id="IPR013087">
    <property type="entry name" value="Znf_C2H2_type"/>
</dbReference>
<dbReference type="PROSITE" id="PS00028">
    <property type="entry name" value="ZINC_FINGER_C2H2_1"/>
    <property type="match status" value="5"/>
</dbReference>
<feature type="compositionally biased region" description="Low complexity" evidence="2">
    <location>
        <begin position="2603"/>
        <end position="2614"/>
    </location>
</feature>
<name>A0ABM3WWR0_ERIEU</name>
<dbReference type="RefSeq" id="XP_060041010.1">
    <property type="nucleotide sequence ID" value="XM_060185027.1"/>
</dbReference>
<dbReference type="Proteomes" id="UP001652624">
    <property type="component" value="Chromosome 2"/>
</dbReference>
<feature type="region of interest" description="Disordered" evidence="2">
    <location>
        <begin position="2315"/>
        <end position="2488"/>
    </location>
</feature>
<feature type="compositionally biased region" description="Polar residues" evidence="2">
    <location>
        <begin position="2242"/>
        <end position="2265"/>
    </location>
</feature>
<dbReference type="Pfam" id="PF00096">
    <property type="entry name" value="zf-C2H2"/>
    <property type="match status" value="1"/>
</dbReference>
<accession>A0ABM3WWR0</accession>
<proteinExistence type="predicted"/>
<feature type="compositionally biased region" description="Pro residues" evidence="2">
    <location>
        <begin position="755"/>
        <end position="764"/>
    </location>
</feature>
<keyword evidence="1" id="KW-0862">Zinc</keyword>
<feature type="compositionally biased region" description="Polar residues" evidence="2">
    <location>
        <begin position="241"/>
        <end position="251"/>
    </location>
</feature>
<dbReference type="InterPro" id="IPR036236">
    <property type="entry name" value="Znf_C2H2_sf"/>
</dbReference>
<feature type="compositionally biased region" description="Basic residues" evidence="2">
    <location>
        <begin position="2322"/>
        <end position="2333"/>
    </location>
</feature>
<feature type="region of interest" description="Disordered" evidence="2">
    <location>
        <begin position="520"/>
        <end position="655"/>
    </location>
</feature>
<evidence type="ECO:0000313" key="6">
    <source>
        <dbReference type="RefSeq" id="XP_060041010.1"/>
    </source>
</evidence>
<dbReference type="Gene3D" id="3.30.160.60">
    <property type="entry name" value="Classic Zinc Finger"/>
    <property type="match status" value="2"/>
</dbReference>
<evidence type="ECO:0000313" key="5">
    <source>
        <dbReference type="RefSeq" id="XP_060041009.1"/>
    </source>
</evidence>
<feature type="compositionally biased region" description="Basic residues" evidence="2">
    <location>
        <begin position="3190"/>
        <end position="3208"/>
    </location>
</feature>
<feature type="domain" description="C2H2-type" evidence="3">
    <location>
        <begin position="3168"/>
        <end position="3197"/>
    </location>
</feature>
<evidence type="ECO:0000313" key="4">
    <source>
        <dbReference type="Proteomes" id="UP001652624"/>
    </source>
</evidence>
<evidence type="ECO:0000256" key="1">
    <source>
        <dbReference type="PROSITE-ProRule" id="PRU00042"/>
    </source>
</evidence>
<feature type="region of interest" description="Disordered" evidence="2">
    <location>
        <begin position="855"/>
        <end position="1298"/>
    </location>
</feature>
<feature type="region of interest" description="Disordered" evidence="2">
    <location>
        <begin position="2018"/>
        <end position="2060"/>
    </location>
</feature>
<feature type="compositionally biased region" description="Basic and acidic residues" evidence="2">
    <location>
        <begin position="2405"/>
        <end position="2429"/>
    </location>
</feature>
<evidence type="ECO:0000256" key="2">
    <source>
        <dbReference type="SAM" id="MobiDB-lite"/>
    </source>
</evidence>
<feature type="region of interest" description="Disordered" evidence="2">
    <location>
        <begin position="3015"/>
        <end position="3082"/>
    </location>
</feature>
<feature type="compositionally biased region" description="Basic residues" evidence="2">
    <location>
        <begin position="952"/>
        <end position="963"/>
    </location>
</feature>
<feature type="compositionally biased region" description="Basic residues" evidence="2">
    <location>
        <begin position="2671"/>
        <end position="2688"/>
    </location>
</feature>
<feature type="region of interest" description="Disordered" evidence="2">
    <location>
        <begin position="340"/>
        <end position="412"/>
    </location>
</feature>
<feature type="compositionally biased region" description="Basic residues" evidence="2">
    <location>
        <begin position="2446"/>
        <end position="2457"/>
    </location>
</feature>
<feature type="region of interest" description="Disordered" evidence="2">
    <location>
        <begin position="1415"/>
        <end position="1447"/>
    </location>
</feature>
<feature type="domain" description="C2H2-type" evidence="3">
    <location>
        <begin position="3087"/>
        <end position="3114"/>
    </location>
</feature>
<keyword evidence="4" id="KW-1185">Reference proteome</keyword>